<gene>
    <name evidence="1" type="ORF">AIOL_004260</name>
</gene>
<dbReference type="GO" id="GO:0004300">
    <property type="term" value="F:enoyl-CoA hydratase activity"/>
    <property type="evidence" value="ECO:0007669"/>
    <property type="project" value="UniProtKB-EC"/>
</dbReference>
<evidence type="ECO:0000313" key="2">
    <source>
        <dbReference type="Proteomes" id="UP000037178"/>
    </source>
</evidence>
<accession>A0A0J9EC58</accession>
<comment type="caution">
    <text evidence="1">The sequence shown here is derived from an EMBL/GenBank/DDBJ whole genome shotgun (WGS) entry which is preliminary data.</text>
</comment>
<dbReference type="SUPFAM" id="SSF52096">
    <property type="entry name" value="ClpP/crotonase"/>
    <property type="match status" value="1"/>
</dbReference>
<dbReference type="Proteomes" id="UP000037178">
    <property type="component" value="Unassembled WGS sequence"/>
</dbReference>
<dbReference type="InterPro" id="IPR001753">
    <property type="entry name" value="Enoyl-CoA_hydra/iso"/>
</dbReference>
<organism evidence="1 2">
    <name type="scientific">Candidatus Rhodobacter oscarellae</name>
    <dbReference type="NCBI Taxonomy" id="1675527"/>
    <lineage>
        <taxon>Bacteria</taxon>
        <taxon>Pseudomonadati</taxon>
        <taxon>Pseudomonadota</taxon>
        <taxon>Alphaproteobacteria</taxon>
        <taxon>Rhodobacterales</taxon>
        <taxon>Rhodobacter group</taxon>
        <taxon>Rhodobacter</taxon>
    </lineage>
</organism>
<keyword evidence="1" id="KW-0456">Lyase</keyword>
<proteinExistence type="predicted"/>
<sequence>MIDLTKEGGLWTATLNRPDKANAVTRPMLEQLADIAEAASAAKVLVLTGAGKVFSAGMDLEEASTGLATDPVWERLSGALAALPCLTIAALNGSLAGGSFGMALACDLRIATPSAKFFYPVMKLGFLPQPSDPGRLAALVGPARAKLILMGGAKITAPEALAMGLVDRVVEADALGETVQTLAADALSAAPDHIAAIKSMVNG</sequence>
<dbReference type="PATRIC" id="fig|1675527.3.peg.4461"/>
<keyword evidence="2" id="KW-1185">Reference proteome</keyword>
<dbReference type="PANTHER" id="PTHR11941:SF54">
    <property type="entry name" value="ENOYL-COA HYDRATASE, MITOCHONDRIAL"/>
    <property type="match status" value="1"/>
</dbReference>
<evidence type="ECO:0000313" key="1">
    <source>
        <dbReference type="EMBL" id="KMW59279.1"/>
    </source>
</evidence>
<dbReference type="EMBL" id="LFTY01000002">
    <property type="protein sequence ID" value="KMW59279.1"/>
    <property type="molecule type" value="Genomic_DNA"/>
</dbReference>
<dbReference type="InterPro" id="IPR029045">
    <property type="entry name" value="ClpP/crotonase-like_dom_sf"/>
</dbReference>
<dbReference type="PANTHER" id="PTHR11941">
    <property type="entry name" value="ENOYL-COA HYDRATASE-RELATED"/>
    <property type="match status" value="1"/>
</dbReference>
<dbReference type="AlphaFoldDB" id="A0A0J9EC58"/>
<dbReference type="OrthoDB" id="7848551at2"/>
<dbReference type="Pfam" id="PF00378">
    <property type="entry name" value="ECH_1"/>
    <property type="match status" value="1"/>
</dbReference>
<reference evidence="1 2" key="1">
    <citation type="submission" date="2015-06" db="EMBL/GenBank/DDBJ databases">
        <title>Draft genome sequence of an Alphaproteobacteria species associated to the Mediterranean sponge Oscarella lobularis.</title>
        <authorList>
            <person name="Jourda C."/>
            <person name="Santini S."/>
            <person name="Claverie J.-M."/>
        </authorList>
    </citation>
    <scope>NUCLEOTIDE SEQUENCE [LARGE SCALE GENOMIC DNA]</scope>
    <source>
        <strain evidence="1">IGS</strain>
    </source>
</reference>
<dbReference type="EC" id="4.2.1.17" evidence="1"/>
<dbReference type="RefSeq" id="WP_049644779.1">
    <property type="nucleotide sequence ID" value="NZ_LFTY01000002.1"/>
</dbReference>
<dbReference type="GO" id="GO:0006635">
    <property type="term" value="P:fatty acid beta-oxidation"/>
    <property type="evidence" value="ECO:0007669"/>
    <property type="project" value="TreeGrafter"/>
</dbReference>
<name>A0A0J9EC58_9RHOB</name>
<dbReference type="STRING" id="1675527.AIOL_004260"/>
<dbReference type="Gene3D" id="3.90.226.10">
    <property type="entry name" value="2-enoyl-CoA Hydratase, Chain A, domain 1"/>
    <property type="match status" value="1"/>
</dbReference>
<dbReference type="CDD" id="cd06558">
    <property type="entry name" value="crotonase-like"/>
    <property type="match status" value="1"/>
</dbReference>
<protein>
    <submittedName>
        <fullName evidence="1">Enoyl-CoA hydratase</fullName>
        <ecNumber evidence="1">4.2.1.17</ecNumber>
    </submittedName>
</protein>